<proteinExistence type="inferred from homology"/>
<organism evidence="14">
    <name type="scientific">Chloropicon roscoffensis</name>
    <dbReference type="NCBI Taxonomy" id="1461544"/>
    <lineage>
        <taxon>Eukaryota</taxon>
        <taxon>Viridiplantae</taxon>
        <taxon>Chlorophyta</taxon>
        <taxon>Chloropicophyceae</taxon>
        <taxon>Chloropicales</taxon>
        <taxon>Chloropicaceae</taxon>
        <taxon>Chloropicon</taxon>
    </lineage>
</organism>
<dbReference type="InterPro" id="IPR018108">
    <property type="entry name" value="MCP_transmembrane"/>
</dbReference>
<dbReference type="PRINTS" id="PR00784">
    <property type="entry name" value="MTUNCOUPLING"/>
</dbReference>
<evidence type="ECO:0000256" key="2">
    <source>
        <dbReference type="ARBA" id="ARBA00004273"/>
    </source>
</evidence>
<comment type="similarity">
    <text evidence="3 13">Belongs to the mitochondrial carrier (TC 2.A.29) family.</text>
</comment>
<feature type="repeat" description="Solcar" evidence="12">
    <location>
        <begin position="224"/>
        <end position="309"/>
    </location>
</feature>
<dbReference type="InterPro" id="IPR023395">
    <property type="entry name" value="MCP_dom_sf"/>
</dbReference>
<dbReference type="InterPro" id="IPR050391">
    <property type="entry name" value="Mito_Metabolite_Transporter"/>
</dbReference>
<keyword evidence="11 12" id="KW-0472">Membrane</keyword>
<name>A0A7S2T8U1_9CHLO</name>
<dbReference type="FunFam" id="1.50.40.10:FF:000019">
    <property type="entry name" value="Mitochondrial uncoupling protein 1"/>
    <property type="match status" value="1"/>
</dbReference>
<keyword evidence="4 13" id="KW-0813">Transport</keyword>
<dbReference type="SUPFAM" id="SSF103506">
    <property type="entry name" value="Mitochondrial carrier"/>
    <property type="match status" value="1"/>
</dbReference>
<evidence type="ECO:0000256" key="7">
    <source>
        <dbReference type="ARBA" id="ARBA00022792"/>
    </source>
</evidence>
<dbReference type="PANTHER" id="PTHR45618">
    <property type="entry name" value="MITOCHONDRIAL DICARBOXYLATE CARRIER-RELATED"/>
    <property type="match status" value="1"/>
</dbReference>
<evidence type="ECO:0000256" key="8">
    <source>
        <dbReference type="ARBA" id="ARBA00022989"/>
    </source>
</evidence>
<evidence type="ECO:0000256" key="11">
    <source>
        <dbReference type="ARBA" id="ARBA00023136"/>
    </source>
</evidence>
<keyword evidence="10" id="KW-0496">Mitochondrion</keyword>
<dbReference type="AlphaFoldDB" id="A0A7S2T8U1"/>
<protein>
    <recommendedName>
        <fullName evidence="15">Mitochondrial uncoupling protein</fullName>
    </recommendedName>
</protein>
<evidence type="ECO:0008006" key="15">
    <source>
        <dbReference type="Google" id="ProtNLM"/>
    </source>
</evidence>
<keyword evidence="9" id="KW-0346">Stress response</keyword>
<evidence type="ECO:0000256" key="3">
    <source>
        <dbReference type="ARBA" id="ARBA00006375"/>
    </source>
</evidence>
<dbReference type="PROSITE" id="PS50920">
    <property type="entry name" value="SOLCAR"/>
    <property type="match status" value="3"/>
</dbReference>
<evidence type="ECO:0000256" key="6">
    <source>
        <dbReference type="ARBA" id="ARBA00022737"/>
    </source>
</evidence>
<dbReference type="Pfam" id="PF00153">
    <property type="entry name" value="Mito_carr"/>
    <property type="match status" value="3"/>
</dbReference>
<keyword evidence="8" id="KW-1133">Transmembrane helix</keyword>
<dbReference type="GO" id="GO:0005743">
    <property type="term" value="C:mitochondrial inner membrane"/>
    <property type="evidence" value="ECO:0007669"/>
    <property type="project" value="UniProtKB-SubCell"/>
</dbReference>
<dbReference type="GO" id="GO:0022857">
    <property type="term" value="F:transmembrane transporter activity"/>
    <property type="evidence" value="ECO:0007669"/>
    <property type="project" value="UniProtKB-ARBA"/>
</dbReference>
<evidence type="ECO:0000256" key="13">
    <source>
        <dbReference type="RuleBase" id="RU000488"/>
    </source>
</evidence>
<evidence type="ECO:0000313" key="14">
    <source>
        <dbReference type="EMBL" id="CAD9721106.1"/>
    </source>
</evidence>
<feature type="repeat" description="Solcar" evidence="12">
    <location>
        <begin position="118"/>
        <end position="215"/>
    </location>
</feature>
<gene>
    <name evidence="14" type="ORF">CROS1312_LOCUS372</name>
</gene>
<evidence type="ECO:0000256" key="12">
    <source>
        <dbReference type="PROSITE-ProRule" id="PRU00282"/>
    </source>
</evidence>
<keyword evidence="7" id="KW-0999">Mitochondrion inner membrane</keyword>
<reference evidence="14" key="1">
    <citation type="submission" date="2021-01" db="EMBL/GenBank/DDBJ databases">
        <authorList>
            <person name="Corre E."/>
            <person name="Pelletier E."/>
            <person name="Niang G."/>
            <person name="Scheremetjew M."/>
            <person name="Finn R."/>
            <person name="Kale V."/>
            <person name="Holt S."/>
            <person name="Cochrane G."/>
            <person name="Meng A."/>
            <person name="Brown T."/>
            <person name="Cohen L."/>
        </authorList>
    </citation>
    <scope>NUCLEOTIDE SEQUENCE</scope>
    <source>
        <strain evidence="14">RCC2335</strain>
    </source>
</reference>
<evidence type="ECO:0000256" key="4">
    <source>
        <dbReference type="ARBA" id="ARBA00022448"/>
    </source>
</evidence>
<keyword evidence="5 12" id="KW-0812">Transmembrane</keyword>
<dbReference type="Gene3D" id="1.50.40.10">
    <property type="entry name" value="Mitochondrial carrier domain"/>
    <property type="match status" value="1"/>
</dbReference>
<evidence type="ECO:0000256" key="10">
    <source>
        <dbReference type="ARBA" id="ARBA00023128"/>
    </source>
</evidence>
<dbReference type="InterPro" id="IPR002067">
    <property type="entry name" value="MCP"/>
</dbReference>
<evidence type="ECO:0000256" key="1">
    <source>
        <dbReference type="ARBA" id="ARBA00004141"/>
    </source>
</evidence>
<feature type="repeat" description="Solcar" evidence="12">
    <location>
        <begin position="18"/>
        <end position="105"/>
    </location>
</feature>
<accession>A0A7S2T8U1</accession>
<dbReference type="EMBL" id="HBHM01000494">
    <property type="protein sequence ID" value="CAD9721106.1"/>
    <property type="molecule type" value="Transcribed_RNA"/>
</dbReference>
<evidence type="ECO:0000256" key="5">
    <source>
        <dbReference type="ARBA" id="ARBA00022692"/>
    </source>
</evidence>
<sequence length="312" mass="32974">MAGDSSTKKAPQPLPLWKSFGASAFSACTAELLTLPFDTGKVRLQLQGTPTPGVAPKYKGLVGTVGTIAKEEGAAALWKGWQPGLHRQCLFGGLRIGLYDPVKSQVSRLMDGEGAAESSFGAKVVSGLITGGVAISIANPTDLVKVRLQAQGRQALAEAGKAPPKPKYPSAMAAYRMIAKEEGIAGLWTGVVPNITRNSVINATELATYDQVKQMLLASKIVDDNVFCHILSGLGAGLCACIVGSPVDVVKSRVMGDSVGMYSGTVDCFVKTMKNDGIMAFYKGFIPNFTRLGSWNVAMFLTLEQVKKLISE</sequence>
<comment type="subcellular location">
    <subcellularLocation>
        <location evidence="1">Membrane</location>
        <topology evidence="1">Multi-pass membrane protein</topology>
    </subcellularLocation>
    <subcellularLocation>
        <location evidence="2">Mitochondrion inner membrane</location>
    </subcellularLocation>
</comment>
<keyword evidence="6" id="KW-0677">Repeat</keyword>
<evidence type="ECO:0000256" key="9">
    <source>
        <dbReference type="ARBA" id="ARBA00023016"/>
    </source>
</evidence>